<dbReference type="InterPro" id="IPR018768">
    <property type="entry name" value="DUF2344"/>
</dbReference>
<protein>
    <submittedName>
        <fullName evidence="2">DUF2344 domain-containing protein</fullName>
    </submittedName>
</protein>
<name>A0A9D1IHH1_9FIRM</name>
<dbReference type="AlphaFoldDB" id="A0A9D1IHH1"/>
<comment type="caution">
    <text evidence="2">The sequence shown here is derived from an EMBL/GenBank/DDBJ whole genome shotgun (WGS) entry which is preliminary data.</text>
</comment>
<accession>A0A9D1IHH1</accession>
<evidence type="ECO:0000313" key="3">
    <source>
        <dbReference type="Proteomes" id="UP000824071"/>
    </source>
</evidence>
<feature type="domain" description="DUF2344" evidence="1">
    <location>
        <begin position="6"/>
        <end position="189"/>
    </location>
</feature>
<dbReference type="Pfam" id="PF10105">
    <property type="entry name" value="DUF2344"/>
    <property type="match status" value="1"/>
</dbReference>
<dbReference type="NCBIfam" id="TIGR03936">
    <property type="entry name" value="sam_1_link_chp"/>
    <property type="match status" value="1"/>
</dbReference>
<gene>
    <name evidence="2" type="ORF">IAC53_06030</name>
</gene>
<reference evidence="2" key="2">
    <citation type="journal article" date="2021" name="PeerJ">
        <title>Extensive microbial diversity within the chicken gut microbiome revealed by metagenomics and culture.</title>
        <authorList>
            <person name="Gilroy R."/>
            <person name="Ravi A."/>
            <person name="Getino M."/>
            <person name="Pursley I."/>
            <person name="Horton D.L."/>
            <person name="Alikhan N.F."/>
            <person name="Baker D."/>
            <person name="Gharbi K."/>
            <person name="Hall N."/>
            <person name="Watson M."/>
            <person name="Adriaenssens E.M."/>
            <person name="Foster-Nyarko E."/>
            <person name="Jarju S."/>
            <person name="Secka A."/>
            <person name="Antonio M."/>
            <person name="Oren A."/>
            <person name="Chaudhuri R.R."/>
            <person name="La Ragione R."/>
            <person name="Hildebrand F."/>
            <person name="Pallen M.J."/>
        </authorList>
    </citation>
    <scope>NUCLEOTIDE SEQUENCE</scope>
    <source>
        <strain evidence="2">ChiGjej1B1-19959</strain>
    </source>
</reference>
<reference evidence="2" key="1">
    <citation type="submission" date="2020-10" db="EMBL/GenBank/DDBJ databases">
        <authorList>
            <person name="Gilroy R."/>
        </authorList>
    </citation>
    <scope>NUCLEOTIDE SEQUENCE</scope>
    <source>
        <strain evidence="2">ChiGjej1B1-19959</strain>
    </source>
</reference>
<organism evidence="2 3">
    <name type="scientific">Candidatus Fimenecus excrementigallinarum</name>
    <dbReference type="NCBI Taxonomy" id="2840816"/>
    <lineage>
        <taxon>Bacteria</taxon>
        <taxon>Bacillati</taxon>
        <taxon>Bacillota</taxon>
        <taxon>Clostridia</taxon>
        <taxon>Candidatus Fimenecus</taxon>
    </lineage>
</organism>
<proteinExistence type="predicted"/>
<evidence type="ECO:0000313" key="2">
    <source>
        <dbReference type="EMBL" id="HIU36142.1"/>
    </source>
</evidence>
<dbReference type="Proteomes" id="UP000824071">
    <property type="component" value="Unassembled WGS sequence"/>
</dbReference>
<sequence length="222" mass="25332">MQFDEIRVFFTKTGMAKYISHLDLMRCMTRALRRARVPLWYTEGYNPHLFMTFARPLPLGVESLCEVMDVRLTGEMTFREIKERLQAALPRDITVVSVAKPVHKPTEIAFADYELVLYTTRPDALAAAIRERFCRETLPVLKKAKQGRRRVEKETDIKPNILSLEVCEAEDGVRLSARVTAGDQNNVSPALLLEALLPDGGLYRHADILKRRVLLQSGEPFC</sequence>
<evidence type="ECO:0000259" key="1">
    <source>
        <dbReference type="Pfam" id="PF10105"/>
    </source>
</evidence>
<dbReference type="EMBL" id="DVMW01000036">
    <property type="protein sequence ID" value="HIU36142.1"/>
    <property type="molecule type" value="Genomic_DNA"/>
</dbReference>